<keyword evidence="3 6" id="KW-0812">Transmembrane</keyword>
<proteinExistence type="predicted"/>
<dbReference type="AlphaFoldDB" id="A0A9P8AN67"/>
<feature type="transmembrane region" description="Helical" evidence="6">
    <location>
        <begin position="209"/>
        <end position="229"/>
    </location>
</feature>
<evidence type="ECO:0000313" key="8">
    <source>
        <dbReference type="Proteomes" id="UP000812287"/>
    </source>
</evidence>
<evidence type="ECO:0000256" key="3">
    <source>
        <dbReference type="ARBA" id="ARBA00022692"/>
    </source>
</evidence>
<keyword evidence="2" id="KW-0813">Transport</keyword>
<comment type="caution">
    <text evidence="7">The sequence shown here is derived from an EMBL/GenBank/DDBJ whole genome shotgun (WGS) entry which is preliminary data.</text>
</comment>
<dbReference type="PANTHER" id="PTHR48041:SF139">
    <property type="entry name" value="PROTEIN SCARLET"/>
    <property type="match status" value="1"/>
</dbReference>
<evidence type="ECO:0000256" key="2">
    <source>
        <dbReference type="ARBA" id="ARBA00022448"/>
    </source>
</evidence>
<evidence type="ECO:0000256" key="4">
    <source>
        <dbReference type="ARBA" id="ARBA00022989"/>
    </source>
</evidence>
<name>A0A9P8AN67_9AGAR</name>
<evidence type="ECO:0000256" key="6">
    <source>
        <dbReference type="SAM" id="Phobius"/>
    </source>
</evidence>
<reference evidence="7" key="1">
    <citation type="submission" date="2020-11" db="EMBL/GenBank/DDBJ databases">
        <title>Adaptations for nitrogen fixation in a non-lichenized fungal sporocarp promotes dispersal by wood-feeding termites.</title>
        <authorList>
            <consortium name="DOE Joint Genome Institute"/>
            <person name="Koch R.A."/>
            <person name="Yoon G."/>
            <person name="Arayal U."/>
            <person name="Lail K."/>
            <person name="Amirebrahimi M."/>
            <person name="Labutti K."/>
            <person name="Lipzen A."/>
            <person name="Riley R."/>
            <person name="Barry K."/>
            <person name="Henrissat B."/>
            <person name="Grigoriev I.V."/>
            <person name="Herr J.R."/>
            <person name="Aime M.C."/>
        </authorList>
    </citation>
    <scope>NUCLEOTIDE SEQUENCE</scope>
    <source>
        <strain evidence="7">MCA 3950</strain>
    </source>
</reference>
<dbReference type="EMBL" id="MU250560">
    <property type="protein sequence ID" value="KAG7441441.1"/>
    <property type="molecule type" value="Genomic_DNA"/>
</dbReference>
<evidence type="ECO:0000256" key="5">
    <source>
        <dbReference type="ARBA" id="ARBA00023136"/>
    </source>
</evidence>
<evidence type="ECO:0000313" key="7">
    <source>
        <dbReference type="EMBL" id="KAG7441441.1"/>
    </source>
</evidence>
<comment type="subcellular location">
    <subcellularLocation>
        <location evidence="1">Membrane</location>
        <topology evidence="1">Multi-pass membrane protein</topology>
    </subcellularLocation>
</comment>
<keyword evidence="5 6" id="KW-0472">Membrane</keyword>
<sequence>MDEDMKPNGASATRDAIHALWLICDPRRQISSPLPHRLRNFIEFAVALRLPSWLWLSKKKKQQRADEVMKKLGLSACAHTLVGNQLLKGISGGSFTATSIMDVLRQLSSSELFEHFGNVLLLTKDGKVAYSGSASGMGMLEYMHSIMSALFFSLPSHDTSVFKIVSDAYREFFPNMVIYPMERGIFYQEYSDDGYSIEGFFLVYTILELPLQVVACFVFSALAVVAINLSYTMSTCFSSSLSVLCVWSMQGCLLEPTIFNMIFNEHILWR</sequence>
<dbReference type="Proteomes" id="UP000812287">
    <property type="component" value="Unassembled WGS sequence"/>
</dbReference>
<dbReference type="PANTHER" id="PTHR48041">
    <property type="entry name" value="ABC TRANSPORTER G FAMILY MEMBER 28"/>
    <property type="match status" value="1"/>
</dbReference>
<organism evidence="7 8">
    <name type="scientific">Guyanagaster necrorhizus</name>
    <dbReference type="NCBI Taxonomy" id="856835"/>
    <lineage>
        <taxon>Eukaryota</taxon>
        <taxon>Fungi</taxon>
        <taxon>Dikarya</taxon>
        <taxon>Basidiomycota</taxon>
        <taxon>Agaricomycotina</taxon>
        <taxon>Agaricomycetes</taxon>
        <taxon>Agaricomycetidae</taxon>
        <taxon>Agaricales</taxon>
        <taxon>Marasmiineae</taxon>
        <taxon>Physalacriaceae</taxon>
        <taxon>Guyanagaster</taxon>
    </lineage>
</organism>
<dbReference type="GO" id="GO:0016020">
    <property type="term" value="C:membrane"/>
    <property type="evidence" value="ECO:0007669"/>
    <property type="project" value="UniProtKB-SubCell"/>
</dbReference>
<dbReference type="GO" id="GO:0042626">
    <property type="term" value="F:ATPase-coupled transmembrane transporter activity"/>
    <property type="evidence" value="ECO:0007669"/>
    <property type="project" value="TreeGrafter"/>
</dbReference>
<protein>
    <submittedName>
        <fullName evidence="7">Uncharacterized protein</fullName>
    </submittedName>
</protein>
<dbReference type="RefSeq" id="XP_043034941.1">
    <property type="nucleotide sequence ID" value="XM_043184502.1"/>
</dbReference>
<keyword evidence="4 6" id="KW-1133">Transmembrane helix</keyword>
<accession>A0A9P8AN67</accession>
<dbReference type="GeneID" id="66106799"/>
<keyword evidence="8" id="KW-1185">Reference proteome</keyword>
<evidence type="ECO:0000256" key="1">
    <source>
        <dbReference type="ARBA" id="ARBA00004141"/>
    </source>
</evidence>
<dbReference type="OrthoDB" id="3054775at2759"/>
<dbReference type="InterPro" id="IPR050352">
    <property type="entry name" value="ABCG_transporters"/>
</dbReference>
<gene>
    <name evidence="7" type="ORF">BT62DRAFT_923388</name>
</gene>